<feature type="region of interest" description="Disordered" evidence="1">
    <location>
        <begin position="416"/>
        <end position="435"/>
    </location>
</feature>
<dbReference type="STRING" id="1081103.A0A0B2X4M4"/>
<keyword evidence="3" id="KW-1185">Reference proteome</keyword>
<dbReference type="AlphaFoldDB" id="A0A0B2X4M4"/>
<evidence type="ECO:0000313" key="2">
    <source>
        <dbReference type="EMBL" id="KHO00400.1"/>
    </source>
</evidence>
<organism evidence="2 3">
    <name type="scientific">Metarhizium album (strain ARSEF 1941)</name>
    <dbReference type="NCBI Taxonomy" id="1081103"/>
    <lineage>
        <taxon>Eukaryota</taxon>
        <taxon>Fungi</taxon>
        <taxon>Dikarya</taxon>
        <taxon>Ascomycota</taxon>
        <taxon>Pezizomycotina</taxon>
        <taxon>Sordariomycetes</taxon>
        <taxon>Hypocreomycetidae</taxon>
        <taxon>Hypocreales</taxon>
        <taxon>Clavicipitaceae</taxon>
        <taxon>Metarhizium</taxon>
    </lineage>
</organism>
<dbReference type="GeneID" id="63735633"/>
<comment type="caution">
    <text evidence="2">The sequence shown here is derived from an EMBL/GenBank/DDBJ whole genome shotgun (WGS) entry which is preliminary data.</text>
</comment>
<reference evidence="2 3" key="1">
    <citation type="journal article" date="2014" name="Proc. Natl. Acad. Sci. U.S.A.">
        <title>Trajectory and genomic determinants of fungal-pathogen speciation and host adaptation.</title>
        <authorList>
            <person name="Hu X."/>
            <person name="Xiao G."/>
            <person name="Zheng P."/>
            <person name="Shang Y."/>
            <person name="Su Y."/>
            <person name="Zhang X."/>
            <person name="Liu X."/>
            <person name="Zhan S."/>
            <person name="St Leger R.J."/>
            <person name="Wang C."/>
        </authorList>
    </citation>
    <scope>NUCLEOTIDE SEQUENCE [LARGE SCALE GENOMIC DNA]</scope>
    <source>
        <strain evidence="2 3">ARSEF 1941</strain>
    </source>
</reference>
<gene>
    <name evidence="2" type="ORF">MAM_01178</name>
</gene>
<protein>
    <submittedName>
        <fullName evidence="2">Uncharacterized protein</fullName>
    </submittedName>
</protein>
<evidence type="ECO:0000313" key="3">
    <source>
        <dbReference type="Proteomes" id="UP000030816"/>
    </source>
</evidence>
<dbReference type="Proteomes" id="UP000030816">
    <property type="component" value="Unassembled WGS sequence"/>
</dbReference>
<evidence type="ECO:0000256" key="1">
    <source>
        <dbReference type="SAM" id="MobiDB-lite"/>
    </source>
</evidence>
<dbReference type="HOGENOM" id="CLU_630181_0_0_1"/>
<feature type="region of interest" description="Disordered" evidence="1">
    <location>
        <begin position="122"/>
        <end position="159"/>
    </location>
</feature>
<name>A0A0B2X4M4_METAS</name>
<accession>A0A0B2X4M4</accession>
<dbReference type="OrthoDB" id="4936804at2759"/>
<dbReference type="EMBL" id="AZHE01000002">
    <property type="protein sequence ID" value="KHO00400.1"/>
    <property type="molecule type" value="Genomic_DNA"/>
</dbReference>
<proteinExistence type="predicted"/>
<sequence>MFHAITEGQGFRYERREVNPLGQDLLLARVRIGTTPSGVSLDNLSEVLSKVQLPSGNSECCVTWAADGIKELLENNMISLFDTKDFPNKVTEYENKRFGATIHSKEGVDIPRFGIGRYDAQTGTIIGPDEQGPGQSEEELKRGPSWGQQSHDPPAGHAVDSSVLCRRAAVDCVSRQTKEYGPTAEAPPAKGQEAGRDELVEMAERRSKEDFDSLLGELQELSTPPRGEGIASLTAKVGEGMLGGAGLAVYGEAVADVFSSNASVLDKAAVVPGTGCAVELADEMHRGHVSAGHIALRFVEDALMVSGFWEIAVGIQPLESLADAMHQLAEQRALFDTSVFREKGMRGWEHSWGRMLDRFASDEFAASVKKKLSAHQLLVLYHTWQLSGDFSRLPQGCFGTVQHGHYTSHGTYAAQAQTTPLRSHSAQQMPTKAEA</sequence>
<dbReference type="RefSeq" id="XP_040681465.1">
    <property type="nucleotide sequence ID" value="XM_040819977.1"/>
</dbReference>